<sequence length="235" mass="26037">MEPAIDWIANIWSRKTSPKLQVFLWKLANGALALGSSLSSRGLAIASNCQFCGEPETCDHLLFHCAFAKEIWSLAPFKDQLDSHQVQTFAEALKSSFKWKVLPPIGVEAGSLFPWICWAIWGARNRRIFENRTCERFDAITKAIADAREWKAAQPEKASKKTMLPQAPTSSDHPNLITIFSDAAWSKESKISGLGWIAEDQSKIVVNQGGKAENLVTSLIVAEGIAIREALIQAR</sequence>
<dbReference type="Proteomes" id="UP000467841">
    <property type="component" value="Unassembled WGS sequence"/>
</dbReference>
<evidence type="ECO:0000313" key="4">
    <source>
        <dbReference type="Proteomes" id="UP000467841"/>
    </source>
</evidence>
<feature type="region of interest" description="Disordered" evidence="1">
    <location>
        <begin position="151"/>
        <end position="170"/>
    </location>
</feature>
<comment type="caution">
    <text evidence="3">The sequence shown here is derived from an EMBL/GenBank/DDBJ whole genome shotgun (WGS) entry which is preliminary data.</text>
</comment>
<dbReference type="OrthoDB" id="1745633at2759"/>
<dbReference type="InterPro" id="IPR026960">
    <property type="entry name" value="RVT-Znf"/>
</dbReference>
<feature type="domain" description="Reverse transcriptase zinc-binding" evidence="2">
    <location>
        <begin position="4"/>
        <end position="72"/>
    </location>
</feature>
<evidence type="ECO:0000256" key="1">
    <source>
        <dbReference type="SAM" id="MobiDB-lite"/>
    </source>
</evidence>
<proteinExistence type="predicted"/>
<dbReference type="Pfam" id="PF13966">
    <property type="entry name" value="zf-RVT"/>
    <property type="match status" value="1"/>
</dbReference>
<keyword evidence="4" id="KW-1185">Reference proteome</keyword>
<evidence type="ECO:0000313" key="3">
    <source>
        <dbReference type="EMBL" id="CAA7035330.1"/>
    </source>
</evidence>
<organism evidence="3 4">
    <name type="scientific">Microthlaspi erraticum</name>
    <dbReference type="NCBI Taxonomy" id="1685480"/>
    <lineage>
        <taxon>Eukaryota</taxon>
        <taxon>Viridiplantae</taxon>
        <taxon>Streptophyta</taxon>
        <taxon>Embryophyta</taxon>
        <taxon>Tracheophyta</taxon>
        <taxon>Spermatophyta</taxon>
        <taxon>Magnoliopsida</taxon>
        <taxon>eudicotyledons</taxon>
        <taxon>Gunneridae</taxon>
        <taxon>Pentapetalae</taxon>
        <taxon>rosids</taxon>
        <taxon>malvids</taxon>
        <taxon>Brassicales</taxon>
        <taxon>Brassicaceae</taxon>
        <taxon>Coluteocarpeae</taxon>
        <taxon>Microthlaspi</taxon>
    </lineage>
</organism>
<evidence type="ECO:0000259" key="2">
    <source>
        <dbReference type="Pfam" id="PF13966"/>
    </source>
</evidence>
<accession>A0A6D2J6W4</accession>
<gene>
    <name evidence="3" type="ORF">MERR_LOCUS22565</name>
</gene>
<name>A0A6D2J6W4_9BRAS</name>
<reference evidence="3" key="1">
    <citation type="submission" date="2020-01" db="EMBL/GenBank/DDBJ databases">
        <authorList>
            <person name="Mishra B."/>
        </authorList>
    </citation>
    <scope>NUCLEOTIDE SEQUENCE [LARGE SCALE GENOMIC DNA]</scope>
</reference>
<dbReference type="EMBL" id="CACVBM020001155">
    <property type="protein sequence ID" value="CAA7035330.1"/>
    <property type="molecule type" value="Genomic_DNA"/>
</dbReference>
<protein>
    <recommendedName>
        <fullName evidence="2">Reverse transcriptase zinc-binding domain-containing protein</fullName>
    </recommendedName>
</protein>
<dbReference type="AlphaFoldDB" id="A0A6D2J6W4"/>